<dbReference type="PROSITE" id="PS51257">
    <property type="entry name" value="PROKAR_LIPOPROTEIN"/>
    <property type="match status" value="1"/>
</dbReference>
<feature type="chain" id="PRO_5037533940" evidence="1">
    <location>
        <begin position="24"/>
        <end position="546"/>
    </location>
</feature>
<evidence type="ECO:0000313" key="3">
    <source>
        <dbReference type="Proteomes" id="UP000651057"/>
    </source>
</evidence>
<dbReference type="EMBL" id="JAERQJ010000007">
    <property type="protein sequence ID" value="MBL0685127.1"/>
    <property type="molecule type" value="Genomic_DNA"/>
</dbReference>
<dbReference type="InterPro" id="IPR041662">
    <property type="entry name" value="SusD-like_2"/>
</dbReference>
<dbReference type="Gene3D" id="1.25.40.390">
    <property type="match status" value="1"/>
</dbReference>
<keyword evidence="3" id="KW-1185">Reference proteome</keyword>
<organism evidence="2 3">
    <name type="scientific">Aquimarina mytili</name>
    <dbReference type="NCBI Taxonomy" id="874423"/>
    <lineage>
        <taxon>Bacteria</taxon>
        <taxon>Pseudomonadati</taxon>
        <taxon>Bacteroidota</taxon>
        <taxon>Flavobacteriia</taxon>
        <taxon>Flavobacteriales</taxon>
        <taxon>Flavobacteriaceae</taxon>
        <taxon>Aquimarina</taxon>
    </lineage>
</organism>
<reference evidence="2" key="1">
    <citation type="submission" date="2021-01" db="EMBL/GenBank/DDBJ databases">
        <authorList>
            <person name="Zhong Y.L."/>
        </authorList>
    </citation>
    <scope>NUCLEOTIDE SEQUENCE</scope>
    <source>
        <strain evidence="2">KCTC 23302</strain>
    </source>
</reference>
<dbReference type="Proteomes" id="UP000651057">
    <property type="component" value="Unassembled WGS sequence"/>
</dbReference>
<accession>A0A936ZTH3</accession>
<keyword evidence="1" id="KW-0732">Signal</keyword>
<proteinExistence type="predicted"/>
<dbReference type="RefSeq" id="WP_201922826.1">
    <property type="nucleotide sequence ID" value="NZ_BAABAX010000020.1"/>
</dbReference>
<feature type="signal peptide" evidence="1">
    <location>
        <begin position="1"/>
        <end position="23"/>
    </location>
</feature>
<comment type="caution">
    <text evidence="2">The sequence shown here is derived from an EMBL/GenBank/DDBJ whole genome shotgun (WGS) entry which is preliminary data.</text>
</comment>
<evidence type="ECO:0000313" key="2">
    <source>
        <dbReference type="EMBL" id="MBL0685127.1"/>
    </source>
</evidence>
<dbReference type="AlphaFoldDB" id="A0A936ZTH3"/>
<keyword evidence="2" id="KW-0449">Lipoprotein</keyword>
<gene>
    <name evidence="2" type="ORF">JJQ60_16465</name>
</gene>
<dbReference type="SUPFAM" id="SSF48452">
    <property type="entry name" value="TPR-like"/>
    <property type="match status" value="1"/>
</dbReference>
<dbReference type="InterPro" id="IPR011990">
    <property type="entry name" value="TPR-like_helical_dom_sf"/>
</dbReference>
<protein>
    <submittedName>
        <fullName evidence="2">SusD/RagB family nutrient-binding outer membrane lipoprotein</fullName>
    </submittedName>
</protein>
<evidence type="ECO:0000256" key="1">
    <source>
        <dbReference type="SAM" id="SignalP"/>
    </source>
</evidence>
<dbReference type="Pfam" id="PF12771">
    <property type="entry name" value="SusD-like_2"/>
    <property type="match status" value="2"/>
</dbReference>
<sequence length="546" mass="60608">MKTVKNRLNVILASLLLITIVTSCETTDLEQLNDPSREVPESADPSLLLNNAALQFANAFAFNEGNEDGLNVRASETMRMQHLFGPYAGPFSLTSGNINRNLWQSFYRETLKDIETLLPIAEERGILGVAGVAKILKAYTYVTLVDTWGDVPFTEALNATDFPSPRVDSGQDIYNAMLLLLDEAIANISTPESIMPDDELFFPGSVDMRRAKWLTLARTLKFKMYLQMRRIGDFSAEINALLAAGIIDDPSEDFQFQYSTVLSPTDSRHPYYAVTYDNDGAGDYMNNYYMTQFKDGKSGTPDPRLRYYFYRQTDDDPTGDDLPCEGLPGFNFCYIGDGYIGRDHGDNLGVPNDGIERATYGLYPIGGKFDADDFTSVSAGAGAGGAGIYPFMLSFYTKFMTAESALMSGTTGDPRTLLEEGIRGSMDKVLNFAPSQVNPAFAATTADVDAYVTEALALYDAATTDNERLDVIIKEYYLALWGNGYEAWNNYRRTSFPSDLETHVQVPGLFPRTFLYPAAEVNANSNINQKTIDVRTFWDTNPDNLD</sequence>
<name>A0A936ZTH3_9FLAO</name>